<keyword evidence="1" id="KW-0812">Transmembrane</keyword>
<keyword evidence="2" id="KW-1185">Reference proteome</keyword>
<gene>
    <name evidence="1" type="ORF">BN2156_03821</name>
</gene>
<keyword evidence="1" id="KW-0472">Membrane</keyword>
<dbReference type="AlphaFoldDB" id="A0A0H5RTU3"/>
<name>A0A0H5RTU3_9MYCO</name>
<sequence length="151" mass="16315">MSPASSDDSAGLTRSKIENWDTSYLDTAATEWRQAATRSEGAFAQHRTNIASPGGTTWEGDAKDAALDRVTADCVVVGNQSTVLREAADIAENGRRDVTTARSEVVTAIKAAEDAGFNVDEDLLVTDARRWDITTIVERNKAAAEHAEDFR</sequence>
<protein>
    <submittedName>
        <fullName evidence="1">Transmembrane protein</fullName>
    </submittedName>
</protein>
<accession>A0A0H5RTU3</accession>
<dbReference type="Proteomes" id="UP000199147">
    <property type="component" value="Unassembled WGS sequence"/>
</dbReference>
<evidence type="ECO:0000313" key="1">
    <source>
        <dbReference type="EMBL" id="CRZ16942.1"/>
    </source>
</evidence>
<proteinExistence type="predicted"/>
<reference evidence="2" key="1">
    <citation type="submission" date="2015-07" db="EMBL/GenBank/DDBJ databases">
        <authorList>
            <person name="Urmite Genomes"/>
        </authorList>
    </citation>
    <scope>NUCLEOTIDE SEQUENCE [LARGE SCALE GENOMIC DNA]</scope>
    <source>
        <strain evidence="2">type strain: ATCC 49404</strain>
    </source>
</reference>
<dbReference type="EMBL" id="CWKH01000002">
    <property type="protein sequence ID" value="CRZ16942.1"/>
    <property type="molecule type" value="Genomic_DNA"/>
</dbReference>
<dbReference type="STRING" id="146018.BN2156_03821"/>
<evidence type="ECO:0000313" key="2">
    <source>
        <dbReference type="Proteomes" id="UP000199147"/>
    </source>
</evidence>
<dbReference type="RefSeq" id="WP_235625410.1">
    <property type="nucleotide sequence ID" value="NZ_CWKH01000002.1"/>
</dbReference>
<organism evidence="1 2">
    <name type="scientific">Mycolicibacterium neworleansense</name>
    <dbReference type="NCBI Taxonomy" id="146018"/>
    <lineage>
        <taxon>Bacteria</taxon>
        <taxon>Bacillati</taxon>
        <taxon>Actinomycetota</taxon>
        <taxon>Actinomycetes</taxon>
        <taxon>Mycobacteriales</taxon>
        <taxon>Mycobacteriaceae</taxon>
        <taxon>Mycolicibacterium</taxon>
    </lineage>
</organism>